<dbReference type="EMBL" id="VSLD01000001">
    <property type="protein sequence ID" value="TYD00151.1"/>
    <property type="molecule type" value="Genomic_DNA"/>
</dbReference>
<dbReference type="Proteomes" id="UP000323410">
    <property type="component" value="Unassembled WGS sequence"/>
</dbReference>
<reference evidence="1 2" key="1">
    <citation type="submission" date="2019-08" db="EMBL/GenBank/DDBJ databases">
        <title>Genone of Arthrobacter echini P9.</title>
        <authorList>
            <person name="Bowman J.P."/>
        </authorList>
    </citation>
    <scope>NUCLEOTIDE SEQUENCE [LARGE SCALE GENOMIC DNA]</scope>
    <source>
        <strain evidence="1 2">P9</strain>
    </source>
</reference>
<gene>
    <name evidence="1" type="ORF">FQ377_01395</name>
</gene>
<comment type="caution">
    <text evidence="1">The sequence shown here is derived from an EMBL/GenBank/DDBJ whole genome shotgun (WGS) entry which is preliminary data.</text>
</comment>
<proteinExistence type="predicted"/>
<dbReference type="OrthoDB" id="4943772at2"/>
<evidence type="ECO:0000313" key="1">
    <source>
        <dbReference type="EMBL" id="TYD00151.1"/>
    </source>
</evidence>
<sequence length="131" mass="15068">MTADSTAQRSEPIRHVLEHCEILDHRRWMEVVLRAGHDVTDADLLVFRAGLREVADWQSKPMLIHMRSLLGVSLEGRARISRYRHPTRIAVMGNSPMDEIIASFTLRSPSRTEYFSDRLEALRWLGVAPPH</sequence>
<evidence type="ECO:0008006" key="3">
    <source>
        <dbReference type="Google" id="ProtNLM"/>
    </source>
</evidence>
<keyword evidence="2" id="KW-1185">Reference proteome</keyword>
<dbReference type="AlphaFoldDB" id="A0A5D0XU94"/>
<organism evidence="1 2">
    <name type="scientific">Arthrobacter echini</name>
    <dbReference type="NCBI Taxonomy" id="1529066"/>
    <lineage>
        <taxon>Bacteria</taxon>
        <taxon>Bacillati</taxon>
        <taxon>Actinomycetota</taxon>
        <taxon>Actinomycetes</taxon>
        <taxon>Micrococcales</taxon>
        <taxon>Micrococcaceae</taxon>
        <taxon>Arthrobacter</taxon>
    </lineage>
</organism>
<dbReference type="InterPro" id="IPR036513">
    <property type="entry name" value="STAS_dom_sf"/>
</dbReference>
<dbReference type="RefSeq" id="WP_148599458.1">
    <property type="nucleotide sequence ID" value="NZ_VSLD01000001.1"/>
</dbReference>
<protein>
    <recommendedName>
        <fullName evidence="3">STAS/SEC14 domain-containing protein</fullName>
    </recommendedName>
</protein>
<dbReference type="SUPFAM" id="SSF52091">
    <property type="entry name" value="SpoIIaa-like"/>
    <property type="match status" value="1"/>
</dbReference>
<name>A0A5D0XU94_9MICC</name>
<dbReference type="Gene3D" id="3.40.970.30">
    <property type="entry name" value="yp_829618.1 like domains"/>
    <property type="match status" value="1"/>
</dbReference>
<accession>A0A5D0XU94</accession>
<evidence type="ECO:0000313" key="2">
    <source>
        <dbReference type="Proteomes" id="UP000323410"/>
    </source>
</evidence>